<comment type="caution">
    <text evidence="1">The sequence shown here is derived from an EMBL/GenBank/DDBJ whole genome shotgun (WGS) entry which is preliminary data.</text>
</comment>
<dbReference type="EMBL" id="AZMM01018785">
    <property type="protein sequence ID" value="ETJ17297.1"/>
    <property type="molecule type" value="Genomic_DNA"/>
</dbReference>
<protein>
    <submittedName>
        <fullName evidence="1">Uncharacterized protein</fullName>
    </submittedName>
</protein>
<accession>W1WGI5</accession>
<organism evidence="1">
    <name type="scientific">human gut metagenome</name>
    <dbReference type="NCBI Taxonomy" id="408170"/>
    <lineage>
        <taxon>unclassified sequences</taxon>
        <taxon>metagenomes</taxon>
        <taxon>organismal metagenomes</taxon>
    </lineage>
</organism>
<name>W1WGI5_9ZZZZ</name>
<reference evidence="1" key="1">
    <citation type="submission" date="2013-12" db="EMBL/GenBank/DDBJ databases">
        <title>A Varibaculum cambriense genome reconstructed from a premature infant gut community with otherwise low bacterial novelty that shifts toward anaerobic metabolism during the third week of life.</title>
        <authorList>
            <person name="Brown C.T."/>
            <person name="Sharon I."/>
            <person name="Thomas B.C."/>
            <person name="Castelle C.J."/>
            <person name="Morowitz M.J."/>
            <person name="Banfield J.F."/>
        </authorList>
    </citation>
    <scope>NUCLEOTIDE SEQUENCE</scope>
</reference>
<dbReference type="AlphaFoldDB" id="W1WGI5"/>
<sequence>MTKHEIETELTELNNRLDKAEIYFKNLDHTDVDETKEYKALQKIIKRMAYLQGLLNEMEVQKNA</sequence>
<evidence type="ECO:0000313" key="1">
    <source>
        <dbReference type="EMBL" id="ETJ17297.1"/>
    </source>
</evidence>
<proteinExistence type="predicted"/>
<gene>
    <name evidence="1" type="ORF">Q604_UNBc4C00004G0012</name>
</gene>